<organism evidence="2 3">
    <name type="scientific">Actinomadura spongiicola</name>
    <dbReference type="NCBI Taxonomy" id="2303421"/>
    <lineage>
        <taxon>Bacteria</taxon>
        <taxon>Bacillati</taxon>
        <taxon>Actinomycetota</taxon>
        <taxon>Actinomycetes</taxon>
        <taxon>Streptosporangiales</taxon>
        <taxon>Thermomonosporaceae</taxon>
        <taxon>Actinomadura</taxon>
    </lineage>
</organism>
<dbReference type="InterPro" id="IPR002182">
    <property type="entry name" value="NB-ARC"/>
</dbReference>
<dbReference type="Pfam" id="PF00931">
    <property type="entry name" value="NB-ARC"/>
    <property type="match status" value="1"/>
</dbReference>
<evidence type="ECO:0000259" key="1">
    <source>
        <dbReference type="Pfam" id="PF00931"/>
    </source>
</evidence>
<reference evidence="2 3" key="1">
    <citation type="submission" date="2018-08" db="EMBL/GenBank/DDBJ databases">
        <title>Actinomadura spongicola sp. nov., isolated from marine sponge Leucetta chagosensis.</title>
        <authorList>
            <person name="Li L."/>
            <person name="Lin H.W."/>
        </authorList>
    </citation>
    <scope>NUCLEOTIDE SEQUENCE [LARGE SCALE GENOMIC DNA]</scope>
    <source>
        <strain evidence="2 3">LHW52907</strain>
    </source>
</reference>
<dbReference type="InterPro" id="IPR027417">
    <property type="entry name" value="P-loop_NTPase"/>
</dbReference>
<dbReference type="Gene3D" id="1.10.10.10">
    <property type="entry name" value="Winged helix-like DNA-binding domain superfamily/Winged helix DNA-binding domain"/>
    <property type="match status" value="1"/>
</dbReference>
<feature type="domain" description="NB-ARC" evidence="1">
    <location>
        <begin position="204"/>
        <end position="324"/>
    </location>
</feature>
<dbReference type="EMBL" id="QVNQ01000002">
    <property type="protein sequence ID" value="RFS85980.1"/>
    <property type="molecule type" value="Genomic_DNA"/>
</dbReference>
<dbReference type="RefSeq" id="WP_117398095.1">
    <property type="nucleotide sequence ID" value="NZ_QVNQ01000002.1"/>
</dbReference>
<keyword evidence="3" id="KW-1185">Reference proteome</keyword>
<dbReference type="PANTHER" id="PTHR47691">
    <property type="entry name" value="REGULATOR-RELATED"/>
    <property type="match status" value="1"/>
</dbReference>
<accession>A0A372GKS9</accession>
<evidence type="ECO:0000313" key="2">
    <source>
        <dbReference type="EMBL" id="RFS85980.1"/>
    </source>
</evidence>
<sequence length="499" mass="54512">MVLEIFVGLFVEQMLSAGLGQGRGALTKRREANALVDETMARVREELPEGPDANSIIDALSRQLRAPAADLPHLPAQPLEALRLQLEPLLVQPFTDGRDTGAQILDRLGLDLDRLVAMTHSALLASARQLVLEQGGLPEFVRQGFEQWVRDQLAEIRRHLVAGNGASGAVDTLVGPPELMVGRQEELARLEQLSVQPEGTGGSSVVLTLHGMGGVGKTTLASAFAARISERFPDGRLWVDFHGFTPGEEPRSTDDVLAGLLRQVGHPPDVQTRNLAEKSELWRAWLADRAVLLVLDNALSEHRVEPLLPGASSRSLVLVTSRKRLDGLGTRRSVDVDTFSTAAAISLLRRYLPDHGEHPSDEPLTEISELCGHLPLALCAVGPLLDTVQPADLIDRMHRAAYPLQDLDDAERPVRAAFEVSYQHLGHRQQQSMRLCGAHPGPDFDAASLAALWGIQRSDAAVRIAELRKYSLLVTVDHVGRRFAVHDLFLPYVRELAAV</sequence>
<name>A0A372GKS9_9ACTN</name>
<dbReference type="InterPro" id="IPR036388">
    <property type="entry name" value="WH-like_DNA-bd_sf"/>
</dbReference>
<gene>
    <name evidence="2" type="ORF">D0T12_04905</name>
</gene>
<dbReference type="Gene3D" id="3.40.50.300">
    <property type="entry name" value="P-loop containing nucleotide triphosphate hydrolases"/>
    <property type="match status" value="1"/>
</dbReference>
<comment type="caution">
    <text evidence="2">The sequence shown here is derived from an EMBL/GenBank/DDBJ whole genome shotgun (WGS) entry which is preliminary data.</text>
</comment>
<dbReference type="PANTHER" id="PTHR47691:SF3">
    <property type="entry name" value="HTH-TYPE TRANSCRIPTIONAL REGULATOR RV0890C-RELATED"/>
    <property type="match status" value="1"/>
</dbReference>
<dbReference type="GO" id="GO:0043531">
    <property type="term" value="F:ADP binding"/>
    <property type="evidence" value="ECO:0007669"/>
    <property type="project" value="InterPro"/>
</dbReference>
<evidence type="ECO:0000313" key="3">
    <source>
        <dbReference type="Proteomes" id="UP000262882"/>
    </source>
</evidence>
<protein>
    <recommendedName>
        <fullName evidence="1">NB-ARC domain-containing protein</fullName>
    </recommendedName>
</protein>
<dbReference type="PRINTS" id="PR00364">
    <property type="entry name" value="DISEASERSIST"/>
</dbReference>
<proteinExistence type="predicted"/>
<dbReference type="OrthoDB" id="3440566at2"/>
<dbReference type="AlphaFoldDB" id="A0A372GKS9"/>
<dbReference type="Proteomes" id="UP000262882">
    <property type="component" value="Unassembled WGS sequence"/>
</dbReference>
<dbReference type="SUPFAM" id="SSF52540">
    <property type="entry name" value="P-loop containing nucleoside triphosphate hydrolases"/>
    <property type="match status" value="1"/>
</dbReference>